<gene>
    <name evidence="2" type="ORF">D1868_03780</name>
</gene>
<dbReference type="InterPro" id="IPR036390">
    <property type="entry name" value="WH_DNA-bd_sf"/>
</dbReference>
<keyword evidence="3" id="KW-1185">Reference proteome</keyword>
<keyword evidence="1" id="KW-0175">Coiled coil</keyword>
<evidence type="ECO:0000256" key="1">
    <source>
        <dbReference type="SAM" id="Coils"/>
    </source>
</evidence>
<dbReference type="Proteomes" id="UP000423396">
    <property type="component" value="Chromosome"/>
</dbReference>
<dbReference type="RefSeq" id="WP_156005700.1">
    <property type="nucleotide sequence ID" value="NZ_CP045483.1"/>
</dbReference>
<dbReference type="AlphaFoldDB" id="A0A650CMU9"/>
<reference evidence="2 3" key="1">
    <citation type="submission" date="2019-10" db="EMBL/GenBank/DDBJ databases">
        <title>Genome Sequences from Six Type Strain Members of the Archaeal Family Sulfolobaceae: Acidianus ambivalens, Acidianus infernus, Metallosphaera prunae, Stygiolobus azoricus, Sulfolobus metallicus, and Sulfurisphaera ohwakuensis.</title>
        <authorList>
            <person name="Counts J.A."/>
            <person name="Kelly R.M."/>
        </authorList>
    </citation>
    <scope>NUCLEOTIDE SEQUENCE [LARGE SCALE GENOMIC DNA]</scope>
    <source>
        <strain evidence="2 3">FC6</strain>
    </source>
</reference>
<dbReference type="OrthoDB" id="34008at2157"/>
<dbReference type="EMBL" id="CP045483">
    <property type="protein sequence ID" value="QGR19181.1"/>
    <property type="molecule type" value="Genomic_DNA"/>
</dbReference>
<dbReference type="SUPFAM" id="SSF46785">
    <property type="entry name" value="Winged helix' DNA-binding domain"/>
    <property type="match status" value="1"/>
</dbReference>
<dbReference type="GeneID" id="42798163"/>
<name>A0A650CMU9_9CREN</name>
<evidence type="ECO:0000313" key="2">
    <source>
        <dbReference type="EMBL" id="QGR19181.1"/>
    </source>
</evidence>
<feature type="coiled-coil region" evidence="1">
    <location>
        <begin position="68"/>
        <end position="95"/>
    </location>
</feature>
<dbReference type="InterPro" id="IPR036388">
    <property type="entry name" value="WH-like_DNA-bd_sf"/>
</dbReference>
<evidence type="ECO:0000313" key="3">
    <source>
        <dbReference type="Proteomes" id="UP000423396"/>
    </source>
</evidence>
<organism evidence="2 3">
    <name type="scientific">Stygiolobus azoricus</name>
    <dbReference type="NCBI Taxonomy" id="41675"/>
    <lineage>
        <taxon>Archaea</taxon>
        <taxon>Thermoproteota</taxon>
        <taxon>Thermoprotei</taxon>
        <taxon>Sulfolobales</taxon>
        <taxon>Sulfolobaceae</taxon>
        <taxon>Stygiolobus</taxon>
    </lineage>
</organism>
<accession>A0A650CMU9</accession>
<dbReference type="Gene3D" id="1.10.10.10">
    <property type="entry name" value="Winged helix-like DNA-binding domain superfamily/Winged helix DNA-binding domain"/>
    <property type="match status" value="1"/>
</dbReference>
<protein>
    <submittedName>
        <fullName evidence="2">Uncharacterized protein</fullName>
    </submittedName>
</protein>
<sequence>MITKEQLLTVLQELYDGKPIAFSKIKKKIKERPEVLEELLKQMEGEGLIRRYEVGGGKAYVPVKTDPITQILNMLKEIKEELKRLEDLVNEKSKIDYSHFDKIYDEIKDNLGYASLQSIRVELGLPKEEFYSKFKNHIESLYDLIAGGEEGLVKKGVVYGIIRKRGNGK</sequence>
<proteinExistence type="predicted"/>
<dbReference type="KEGG" id="sazo:D1868_03780"/>